<evidence type="ECO:0000313" key="6">
    <source>
        <dbReference type="EMBL" id="ERN07967.1"/>
    </source>
</evidence>
<dbReference type="Proteomes" id="UP000017836">
    <property type="component" value="Unassembled WGS sequence"/>
</dbReference>
<dbReference type="InterPro" id="IPR005123">
    <property type="entry name" value="Oxoglu/Fe-dep_dioxygenase_dom"/>
</dbReference>
<dbReference type="AlphaFoldDB" id="W1PDG0"/>
<dbReference type="InterPro" id="IPR050295">
    <property type="entry name" value="Plant_2OG-oxidoreductases"/>
</dbReference>
<dbReference type="eggNOG" id="KOG0143">
    <property type="taxonomic scope" value="Eukaryota"/>
</dbReference>
<evidence type="ECO:0000259" key="5">
    <source>
        <dbReference type="PROSITE" id="PS51471"/>
    </source>
</evidence>
<dbReference type="InterPro" id="IPR044861">
    <property type="entry name" value="IPNS-like_FE2OG_OXY"/>
</dbReference>
<evidence type="ECO:0000313" key="7">
    <source>
        <dbReference type="Proteomes" id="UP000017836"/>
    </source>
</evidence>
<dbReference type="Pfam" id="PF03171">
    <property type="entry name" value="2OG-FeII_Oxy"/>
    <property type="match status" value="1"/>
</dbReference>
<dbReference type="GO" id="GO:0016491">
    <property type="term" value="F:oxidoreductase activity"/>
    <property type="evidence" value="ECO:0007669"/>
    <property type="project" value="UniProtKB-KW"/>
</dbReference>
<dbReference type="EMBL" id="KI393609">
    <property type="protein sequence ID" value="ERN07967.1"/>
    <property type="molecule type" value="Genomic_DNA"/>
</dbReference>
<proteinExistence type="inferred from homology"/>
<evidence type="ECO:0000256" key="3">
    <source>
        <dbReference type="ARBA" id="ARBA00023004"/>
    </source>
</evidence>
<sequence>MQATAAEFFKLPIEEKKKYAMASDDIQGYGQAYVVSEQQNLNWGDLIYLQIFPSRYRKMSYWPTIPEFKETIEDYSSAVNKVAVQLLPNISVILGLDKDGLHGLHQEIMQGIRMNYYPKCCKTDLVLGVSPHSDQTTITILLQDDDEVGLQIHHQTGWVPVKPVPNTLVVNVGDVLEVWSNGRYRSIEHRAVTYEKKERMSFATFIVPDQEVELEPLDQMMDRHYGPRMYKKIKYGDFVRHSLARKLAGKTHTEFLKIET</sequence>
<keyword evidence="3 4" id="KW-0408">Iron</keyword>
<evidence type="ECO:0000256" key="2">
    <source>
        <dbReference type="ARBA" id="ARBA00022723"/>
    </source>
</evidence>
<accession>W1PDG0</accession>
<comment type="similarity">
    <text evidence="1 4">Belongs to the iron/ascorbate-dependent oxidoreductase family.</text>
</comment>
<dbReference type="FunFam" id="2.60.120.330:FF:000079">
    <property type="entry name" value="Protein SRG1"/>
    <property type="match status" value="1"/>
</dbReference>
<feature type="domain" description="Fe2OG dioxygenase" evidence="5">
    <location>
        <begin position="105"/>
        <end position="208"/>
    </location>
</feature>
<keyword evidence="2 4" id="KW-0479">Metal-binding</keyword>
<dbReference type="Pfam" id="PF14226">
    <property type="entry name" value="DIOX_N"/>
    <property type="match status" value="1"/>
</dbReference>
<dbReference type="PANTHER" id="PTHR47991">
    <property type="entry name" value="OXOGLUTARATE/IRON-DEPENDENT DIOXYGENASE"/>
    <property type="match status" value="1"/>
</dbReference>
<dbReference type="HOGENOM" id="CLU_010119_16_2_1"/>
<dbReference type="OMA" id="NTADTCH"/>
<keyword evidence="4" id="KW-0560">Oxidoreductase</keyword>
<dbReference type="GO" id="GO:0046872">
    <property type="term" value="F:metal ion binding"/>
    <property type="evidence" value="ECO:0007669"/>
    <property type="project" value="UniProtKB-KW"/>
</dbReference>
<keyword evidence="7" id="KW-1185">Reference proteome</keyword>
<organism evidence="6 7">
    <name type="scientific">Amborella trichopoda</name>
    <dbReference type="NCBI Taxonomy" id="13333"/>
    <lineage>
        <taxon>Eukaryota</taxon>
        <taxon>Viridiplantae</taxon>
        <taxon>Streptophyta</taxon>
        <taxon>Embryophyta</taxon>
        <taxon>Tracheophyta</taxon>
        <taxon>Spermatophyta</taxon>
        <taxon>Magnoliopsida</taxon>
        <taxon>Amborellales</taxon>
        <taxon>Amborellaceae</taxon>
        <taxon>Amborella</taxon>
    </lineage>
</organism>
<dbReference type="Gene3D" id="2.60.120.330">
    <property type="entry name" value="B-lactam Antibiotic, Isopenicillin N Synthase, Chain"/>
    <property type="match status" value="1"/>
</dbReference>
<dbReference type="Gramene" id="ERN07967">
    <property type="protein sequence ID" value="ERN07967"/>
    <property type="gene ID" value="AMTR_s00012p00251700"/>
</dbReference>
<evidence type="ECO:0000256" key="1">
    <source>
        <dbReference type="ARBA" id="ARBA00008056"/>
    </source>
</evidence>
<dbReference type="InterPro" id="IPR027443">
    <property type="entry name" value="IPNS-like_sf"/>
</dbReference>
<gene>
    <name evidence="6" type="ORF">AMTR_s00012p00251700</name>
</gene>
<name>W1PDG0_AMBTC</name>
<dbReference type="InterPro" id="IPR026992">
    <property type="entry name" value="DIOX_N"/>
</dbReference>
<evidence type="ECO:0000256" key="4">
    <source>
        <dbReference type="RuleBase" id="RU003682"/>
    </source>
</evidence>
<protein>
    <recommendedName>
        <fullName evidence="5">Fe2OG dioxygenase domain-containing protein</fullName>
    </recommendedName>
</protein>
<dbReference type="SUPFAM" id="SSF51197">
    <property type="entry name" value="Clavaminate synthase-like"/>
    <property type="match status" value="1"/>
</dbReference>
<reference evidence="7" key="1">
    <citation type="journal article" date="2013" name="Science">
        <title>The Amborella genome and the evolution of flowering plants.</title>
        <authorList>
            <consortium name="Amborella Genome Project"/>
        </authorList>
    </citation>
    <scope>NUCLEOTIDE SEQUENCE [LARGE SCALE GENOMIC DNA]</scope>
</reference>
<dbReference type="PROSITE" id="PS51471">
    <property type="entry name" value="FE2OG_OXY"/>
    <property type="match status" value="1"/>
</dbReference>